<evidence type="ECO:0000313" key="4">
    <source>
        <dbReference type="Proteomes" id="UP000004690"/>
    </source>
</evidence>
<dbReference type="CDD" id="cd03395">
    <property type="entry name" value="PAP2_like_4"/>
    <property type="match status" value="1"/>
</dbReference>
<feature type="transmembrane region" description="Helical" evidence="1">
    <location>
        <begin position="108"/>
        <end position="128"/>
    </location>
</feature>
<dbReference type="InterPro" id="IPR000326">
    <property type="entry name" value="PAP2/HPO"/>
</dbReference>
<dbReference type="eggNOG" id="COG0671">
    <property type="taxonomic scope" value="Bacteria"/>
</dbReference>
<dbReference type="Pfam" id="PF01569">
    <property type="entry name" value="PAP2"/>
    <property type="match status" value="1"/>
</dbReference>
<reference evidence="3 4" key="1">
    <citation type="submission" date="2012-02" db="EMBL/GenBank/DDBJ databases">
        <title>Improved High-Quality Draft genome of Joostella marina DSM 19592.</title>
        <authorList>
            <consortium name="US DOE Joint Genome Institute (JGI-PGF)"/>
            <person name="Lucas S."/>
            <person name="Copeland A."/>
            <person name="Lapidus A."/>
            <person name="Bruce D."/>
            <person name="Goodwin L."/>
            <person name="Pitluck S."/>
            <person name="Peters L."/>
            <person name="Chertkov O."/>
            <person name="Ovchinnikova G."/>
            <person name="Kyrpides N."/>
            <person name="Mavromatis K."/>
            <person name="Detter J.C."/>
            <person name="Han C."/>
            <person name="Land M."/>
            <person name="Hauser L."/>
            <person name="Markowitz V."/>
            <person name="Cheng J.-F."/>
            <person name="Hugenholtz P."/>
            <person name="Woyke T."/>
            <person name="Wu D."/>
            <person name="Tindall B."/>
            <person name="Brambilla E."/>
            <person name="Klenk H.-P."/>
            <person name="Eisen J.A."/>
        </authorList>
    </citation>
    <scope>NUCLEOTIDE SEQUENCE [LARGE SCALE GENOMIC DNA]</scope>
    <source>
        <strain evidence="3 4">DSM 19592</strain>
    </source>
</reference>
<feature type="transmembrane region" description="Helical" evidence="1">
    <location>
        <begin position="35"/>
        <end position="52"/>
    </location>
</feature>
<name>I3C6R0_9FLAO</name>
<dbReference type="AlphaFoldDB" id="I3C6R0"/>
<keyword evidence="1" id="KW-0812">Transmembrane</keyword>
<evidence type="ECO:0000256" key="1">
    <source>
        <dbReference type="SAM" id="Phobius"/>
    </source>
</evidence>
<gene>
    <name evidence="3" type="ORF">JoomaDRAFT_2315</name>
</gene>
<keyword evidence="4" id="KW-1185">Reference proteome</keyword>
<evidence type="ECO:0000259" key="2">
    <source>
        <dbReference type="SMART" id="SM00014"/>
    </source>
</evidence>
<organism evidence="3 4">
    <name type="scientific">Galbibacter orientalis DSM 19592</name>
    <dbReference type="NCBI Taxonomy" id="926559"/>
    <lineage>
        <taxon>Bacteria</taxon>
        <taxon>Pseudomonadati</taxon>
        <taxon>Bacteroidota</taxon>
        <taxon>Flavobacteriia</taxon>
        <taxon>Flavobacteriales</taxon>
        <taxon>Flavobacteriaceae</taxon>
        <taxon>Galbibacter</taxon>
    </lineage>
</organism>
<protein>
    <submittedName>
        <fullName evidence="3">Membrane-associated phospholipid phosphatase</fullName>
    </submittedName>
</protein>
<evidence type="ECO:0000313" key="3">
    <source>
        <dbReference type="EMBL" id="EIJ39303.1"/>
    </source>
</evidence>
<dbReference type="InterPro" id="IPR036938">
    <property type="entry name" value="PAP2/HPO_sf"/>
</dbReference>
<dbReference type="SMART" id="SM00014">
    <property type="entry name" value="acidPPc"/>
    <property type="match status" value="1"/>
</dbReference>
<feature type="transmembrane region" description="Helical" evidence="1">
    <location>
        <begin position="59"/>
        <end position="78"/>
    </location>
</feature>
<dbReference type="RefSeq" id="WP_008612694.1">
    <property type="nucleotide sequence ID" value="NZ_JH651379.1"/>
</dbReference>
<proteinExistence type="predicted"/>
<dbReference type="PANTHER" id="PTHR14969:SF13">
    <property type="entry name" value="AT30094P"/>
    <property type="match status" value="1"/>
</dbReference>
<dbReference type="Proteomes" id="UP000004690">
    <property type="component" value="Unassembled WGS sequence"/>
</dbReference>
<feature type="transmembrane region" description="Helical" evidence="1">
    <location>
        <begin position="135"/>
        <end position="156"/>
    </location>
</feature>
<sequence length="194" mass="22162">MIEKFSSLDTKLFLYLNGKHKAFFDPIMYWASDKLFWVPFYIAIAALLIWHYKKWSIPIFISIGILITLADQIASHLIKHMVKRLRPSHNPALEGLIHLSKAGPGGQYGFVSSHAANAFALASFLFFILPKKFNWLKWILGFWALLVSYSRIYNGVHYPGDVIVAALLGIGLGYSISKLYFFYIKKTAKQPFNV</sequence>
<feature type="transmembrane region" description="Helical" evidence="1">
    <location>
        <begin position="162"/>
        <end position="183"/>
    </location>
</feature>
<feature type="domain" description="Phosphatidic acid phosphatase type 2/haloperoxidase" evidence="2">
    <location>
        <begin position="60"/>
        <end position="177"/>
    </location>
</feature>
<dbReference type="OrthoDB" id="9789113at2"/>
<dbReference type="SUPFAM" id="SSF48317">
    <property type="entry name" value="Acid phosphatase/Vanadium-dependent haloperoxidase"/>
    <property type="match status" value="1"/>
</dbReference>
<accession>I3C6R0</accession>
<dbReference type="EMBL" id="JH651379">
    <property type="protein sequence ID" value="EIJ39303.1"/>
    <property type="molecule type" value="Genomic_DNA"/>
</dbReference>
<dbReference type="PANTHER" id="PTHR14969">
    <property type="entry name" value="SPHINGOSINE-1-PHOSPHATE PHOSPHOHYDROLASE"/>
    <property type="match status" value="1"/>
</dbReference>
<dbReference type="STRING" id="926559.JoomaDRAFT_2315"/>
<keyword evidence="1" id="KW-1133">Transmembrane helix</keyword>
<keyword evidence="1" id="KW-0472">Membrane</keyword>
<dbReference type="HOGENOM" id="CLU_072573_10_0_10"/>
<dbReference type="Gene3D" id="1.20.144.10">
    <property type="entry name" value="Phosphatidic acid phosphatase type 2/haloperoxidase"/>
    <property type="match status" value="2"/>
</dbReference>